<evidence type="ECO:0000256" key="1">
    <source>
        <dbReference type="ARBA" id="ARBA00001974"/>
    </source>
</evidence>
<dbReference type="Pfam" id="PF00441">
    <property type="entry name" value="Acyl-CoA_dh_1"/>
    <property type="match status" value="1"/>
</dbReference>
<dbReference type="Pfam" id="PF02771">
    <property type="entry name" value="Acyl-CoA_dh_N"/>
    <property type="match status" value="1"/>
</dbReference>
<comment type="cofactor">
    <cofactor evidence="1">
        <name>FAD</name>
        <dbReference type="ChEBI" id="CHEBI:57692"/>
    </cofactor>
</comment>
<name>A0A446CAT6_9BURK</name>
<keyword evidence="5" id="KW-0274">FAD</keyword>
<organism evidence="13 14">
    <name type="scientific">Achromobacter agilis</name>
    <dbReference type="NCBI Taxonomy" id="1353888"/>
    <lineage>
        <taxon>Bacteria</taxon>
        <taxon>Pseudomonadati</taxon>
        <taxon>Pseudomonadota</taxon>
        <taxon>Betaproteobacteria</taxon>
        <taxon>Burkholderiales</taxon>
        <taxon>Alcaligenaceae</taxon>
        <taxon>Achromobacter</taxon>
    </lineage>
</organism>
<dbReference type="InterPro" id="IPR009075">
    <property type="entry name" value="AcylCo_DH/oxidase_C"/>
</dbReference>
<dbReference type="InterPro" id="IPR009100">
    <property type="entry name" value="AcylCoA_DH/oxidase_NM_dom_sf"/>
</dbReference>
<evidence type="ECO:0000259" key="10">
    <source>
        <dbReference type="Pfam" id="PF00441"/>
    </source>
</evidence>
<dbReference type="EMBL" id="UFQB01000006">
    <property type="protein sequence ID" value="SSW64956.1"/>
    <property type="molecule type" value="Genomic_DNA"/>
</dbReference>
<protein>
    <recommendedName>
        <fullName evidence="8">Acyl-[acyl-carrier-protein] dehydrogenase MbtN</fullName>
    </recommendedName>
    <alternativeName>
        <fullName evidence="9">Mycobactin synthase protein N</fullName>
    </alternativeName>
</protein>
<evidence type="ECO:0000256" key="6">
    <source>
        <dbReference type="ARBA" id="ARBA00023002"/>
    </source>
</evidence>
<dbReference type="InterPro" id="IPR036250">
    <property type="entry name" value="AcylCo_DH-like_C"/>
</dbReference>
<dbReference type="FunFam" id="2.40.110.10:FF:000002">
    <property type="entry name" value="Acyl-CoA dehydrogenase fadE12"/>
    <property type="match status" value="1"/>
</dbReference>
<dbReference type="InterPro" id="IPR037069">
    <property type="entry name" value="AcylCoA_DH/ox_N_sf"/>
</dbReference>
<evidence type="ECO:0000256" key="8">
    <source>
        <dbReference type="ARBA" id="ARBA00040394"/>
    </source>
</evidence>
<dbReference type="Gene3D" id="1.10.540.10">
    <property type="entry name" value="Acyl-CoA dehydrogenase/oxidase, N-terminal domain"/>
    <property type="match status" value="1"/>
</dbReference>
<evidence type="ECO:0000256" key="3">
    <source>
        <dbReference type="ARBA" id="ARBA00009347"/>
    </source>
</evidence>
<dbReference type="PROSITE" id="PS00072">
    <property type="entry name" value="ACYL_COA_DH_1"/>
    <property type="match status" value="1"/>
</dbReference>
<keyword evidence="14" id="KW-1185">Reference proteome</keyword>
<dbReference type="GO" id="GO:0033539">
    <property type="term" value="P:fatty acid beta-oxidation using acyl-CoA dehydrogenase"/>
    <property type="evidence" value="ECO:0007669"/>
    <property type="project" value="TreeGrafter"/>
</dbReference>
<comment type="function">
    <text evidence="7">Catalyzes the dehydrogenation at the alpha-beta position of ACP-bound acyl chains. This results in the introduction of a double bond in the lipidic chain, which is further transferred to the epsilon-amino group of lysine residue in the mycobactin core by MbtK.</text>
</comment>
<comment type="similarity">
    <text evidence="3">Belongs to the acyl-CoA dehydrogenase family.</text>
</comment>
<feature type="domain" description="Acyl-CoA dehydrogenase/oxidase N-terminal" evidence="12">
    <location>
        <begin position="12"/>
        <end position="121"/>
    </location>
</feature>
<evidence type="ECO:0000256" key="5">
    <source>
        <dbReference type="ARBA" id="ARBA00022827"/>
    </source>
</evidence>
<evidence type="ECO:0000256" key="2">
    <source>
        <dbReference type="ARBA" id="ARBA00005102"/>
    </source>
</evidence>
<evidence type="ECO:0000313" key="13">
    <source>
        <dbReference type="EMBL" id="SSW64956.1"/>
    </source>
</evidence>
<evidence type="ECO:0000256" key="9">
    <source>
        <dbReference type="ARBA" id="ARBA00042660"/>
    </source>
</evidence>
<proteinExistence type="inferred from homology"/>
<dbReference type="Gene3D" id="2.40.110.10">
    <property type="entry name" value="Butyryl-CoA Dehydrogenase, subunit A, domain 2"/>
    <property type="match status" value="1"/>
</dbReference>
<evidence type="ECO:0000259" key="11">
    <source>
        <dbReference type="Pfam" id="PF02770"/>
    </source>
</evidence>
<dbReference type="AlphaFoldDB" id="A0A446CAT6"/>
<evidence type="ECO:0000259" key="12">
    <source>
        <dbReference type="Pfam" id="PF02771"/>
    </source>
</evidence>
<evidence type="ECO:0000313" key="14">
    <source>
        <dbReference type="Proteomes" id="UP000289184"/>
    </source>
</evidence>
<dbReference type="PROSITE" id="PS00073">
    <property type="entry name" value="ACYL_COA_DH_2"/>
    <property type="match status" value="1"/>
</dbReference>
<comment type="pathway">
    <text evidence="2">Siderophore biosynthesis; mycobactin biosynthesis.</text>
</comment>
<evidence type="ECO:0000256" key="4">
    <source>
        <dbReference type="ARBA" id="ARBA00022630"/>
    </source>
</evidence>
<gene>
    <name evidence="13" type="primary">acrC_2</name>
    <name evidence="13" type="ORF">AGI3411_01838</name>
</gene>
<dbReference type="GO" id="GO:0005737">
    <property type="term" value="C:cytoplasm"/>
    <property type="evidence" value="ECO:0007669"/>
    <property type="project" value="TreeGrafter"/>
</dbReference>
<dbReference type="PANTHER" id="PTHR48083">
    <property type="entry name" value="MEDIUM-CHAIN SPECIFIC ACYL-COA DEHYDROGENASE, MITOCHONDRIAL-RELATED"/>
    <property type="match status" value="1"/>
</dbReference>
<keyword evidence="6 13" id="KW-0560">Oxidoreductase</keyword>
<feature type="domain" description="Acyl-CoA dehydrogenase/oxidase C-terminal" evidence="10">
    <location>
        <begin position="234"/>
        <end position="382"/>
    </location>
</feature>
<dbReference type="Gene3D" id="1.20.140.10">
    <property type="entry name" value="Butyryl-CoA Dehydrogenase, subunit A, domain 3"/>
    <property type="match status" value="1"/>
</dbReference>
<dbReference type="InterPro" id="IPR046373">
    <property type="entry name" value="Acyl-CoA_Oxase/DH_mid-dom_sf"/>
</dbReference>
<dbReference type="InterPro" id="IPR013786">
    <property type="entry name" value="AcylCoA_DH/ox_N"/>
</dbReference>
<feature type="domain" description="Acyl-CoA oxidase/dehydrogenase middle" evidence="11">
    <location>
        <begin position="126"/>
        <end position="220"/>
    </location>
</feature>
<accession>A0A446CAT6</accession>
<reference evidence="13 14" key="1">
    <citation type="submission" date="2018-07" db="EMBL/GenBank/DDBJ databases">
        <authorList>
            <person name="Peeters C."/>
        </authorList>
    </citation>
    <scope>NUCLEOTIDE SEQUENCE [LARGE SCALE GENOMIC DNA]</scope>
    <source>
        <strain evidence="13 14">LMG 3411</strain>
    </source>
</reference>
<dbReference type="SUPFAM" id="SSF47203">
    <property type="entry name" value="Acyl-CoA dehydrogenase C-terminal domain-like"/>
    <property type="match status" value="1"/>
</dbReference>
<dbReference type="PANTHER" id="PTHR48083:SF20">
    <property type="entry name" value="LONG-CHAIN SPECIFIC ACYL-COA DEHYDROGENASE, MITOCHONDRIAL"/>
    <property type="match status" value="1"/>
</dbReference>
<dbReference type="GO" id="GO:0050660">
    <property type="term" value="F:flavin adenine dinucleotide binding"/>
    <property type="evidence" value="ECO:0007669"/>
    <property type="project" value="InterPro"/>
</dbReference>
<dbReference type="InterPro" id="IPR006089">
    <property type="entry name" value="Acyl-CoA_DH_CS"/>
</dbReference>
<dbReference type="GO" id="GO:0003995">
    <property type="term" value="F:acyl-CoA dehydrogenase activity"/>
    <property type="evidence" value="ECO:0007669"/>
    <property type="project" value="InterPro"/>
</dbReference>
<dbReference type="OrthoDB" id="7807987at2"/>
<dbReference type="Pfam" id="PF02770">
    <property type="entry name" value="Acyl-CoA_dh_M"/>
    <property type="match status" value="1"/>
</dbReference>
<dbReference type="Proteomes" id="UP000289184">
    <property type="component" value="Unassembled WGS sequence"/>
</dbReference>
<dbReference type="SUPFAM" id="SSF56645">
    <property type="entry name" value="Acyl-CoA dehydrogenase NM domain-like"/>
    <property type="match status" value="1"/>
</dbReference>
<keyword evidence="4" id="KW-0285">Flavoprotein</keyword>
<dbReference type="InterPro" id="IPR006091">
    <property type="entry name" value="Acyl-CoA_Oxase/DH_mid-dom"/>
</dbReference>
<evidence type="ECO:0000256" key="7">
    <source>
        <dbReference type="ARBA" id="ARBA00037085"/>
    </source>
</evidence>
<dbReference type="InterPro" id="IPR050741">
    <property type="entry name" value="Acyl-CoA_dehydrogenase"/>
</dbReference>
<dbReference type="FunFam" id="1.20.140.10:FF:000001">
    <property type="entry name" value="Acyl-CoA dehydrogenase"/>
    <property type="match status" value="1"/>
</dbReference>
<sequence length="385" mass="43160">MLMDEYQSPWRTHEVEQFQQTARRYWTSELLPHLEAWEKQGHTDRVVWNRLGEMGFLLADLPSEHGGGDGDYAHLAALVEVSAECGFGPGFGPHYIVAQYLHHYGSEEQKRRWLPGMASGDIVASIGMSEPGAGSDLQGIKTRARLDGHSYVTNGSKTFNTNGHHADLVMLAVKTDASLGAKGVSLLMVETRDLAGFRRGEPLDKIGLKAQDTVELFFDDARVPSANLLGAREGQGFSQMMAQLPYERLLIGIRAVASIERALRLTLEHVHQRQAFGQSLFKLQNTRFELAEMKTEAALARVFIDQCIAWQQQGRLDAATAAMAKWWGTQKECETIDRCLQFFGGYGFMREYPIARMYMDSRGQKIYGGANEVMKEIIARQLVQK</sequence>